<evidence type="ECO:0000313" key="1">
    <source>
        <dbReference type="EMBL" id="SFC07787.1"/>
    </source>
</evidence>
<dbReference type="SUPFAM" id="SSF56801">
    <property type="entry name" value="Acetyl-CoA synthetase-like"/>
    <property type="match status" value="1"/>
</dbReference>
<dbReference type="AlphaFoldDB" id="A0A1I1G7X4"/>
<keyword evidence="2" id="KW-1185">Reference proteome</keyword>
<dbReference type="RefSeq" id="WP_143089494.1">
    <property type="nucleotide sequence ID" value="NZ_FOLH01000002.1"/>
</dbReference>
<dbReference type="EMBL" id="FOLH01000002">
    <property type="protein sequence ID" value="SFC07787.1"/>
    <property type="molecule type" value="Genomic_DNA"/>
</dbReference>
<feature type="non-terminal residue" evidence="1">
    <location>
        <position position="1"/>
    </location>
</feature>
<dbReference type="Gene3D" id="3.30.300.30">
    <property type="match status" value="1"/>
</dbReference>
<evidence type="ECO:0000313" key="2">
    <source>
        <dbReference type="Proteomes" id="UP000199058"/>
    </source>
</evidence>
<organism evidence="1 2">
    <name type="scientific">Marinospirillum celere</name>
    <dbReference type="NCBI Taxonomy" id="1122252"/>
    <lineage>
        <taxon>Bacteria</taxon>
        <taxon>Pseudomonadati</taxon>
        <taxon>Pseudomonadota</taxon>
        <taxon>Gammaproteobacteria</taxon>
        <taxon>Oceanospirillales</taxon>
        <taxon>Oceanospirillaceae</taxon>
        <taxon>Marinospirillum</taxon>
    </lineage>
</organism>
<accession>A0A1I1G7X4</accession>
<proteinExistence type="predicted"/>
<protein>
    <submittedName>
        <fullName evidence="1">Acetoacetyl-CoA synthetase</fullName>
    </submittedName>
</protein>
<reference evidence="1 2" key="1">
    <citation type="submission" date="2016-10" db="EMBL/GenBank/DDBJ databases">
        <authorList>
            <person name="de Groot N.N."/>
        </authorList>
    </citation>
    <scope>NUCLEOTIDE SEQUENCE [LARGE SCALE GENOMIC DNA]</scope>
    <source>
        <strain evidence="1 2">DSM 18438</strain>
    </source>
</reference>
<dbReference type="InterPro" id="IPR045851">
    <property type="entry name" value="AMP-bd_C_sf"/>
</dbReference>
<gene>
    <name evidence="1" type="ORF">SAMN05660443_1459</name>
</gene>
<dbReference type="PANTHER" id="PTHR42921:SF1">
    <property type="entry name" value="ACETOACETYL-COA SYNTHETASE"/>
    <property type="match status" value="1"/>
</dbReference>
<dbReference type="STRING" id="1122252.SAMN05660443_1459"/>
<dbReference type="Proteomes" id="UP000199058">
    <property type="component" value="Unassembled WGS sequence"/>
</dbReference>
<name>A0A1I1G7X4_9GAMM</name>
<dbReference type="PANTHER" id="PTHR42921">
    <property type="entry name" value="ACETOACETYL-COA SYNTHETASE"/>
    <property type="match status" value="1"/>
</dbReference>
<sequence length="62" mass="6846">ETTPRHVPAKIIQVADIPRTLSGKIVELAVREVIHGRPVKNQDALANPEALELFANLPELKK</sequence>
<dbReference type="GO" id="GO:0030729">
    <property type="term" value="F:acetoacetate-CoA ligase activity"/>
    <property type="evidence" value="ECO:0007669"/>
    <property type="project" value="TreeGrafter"/>
</dbReference>